<organism evidence="1">
    <name type="scientific">Solanum chacoense</name>
    <name type="common">Chaco potato</name>
    <dbReference type="NCBI Taxonomy" id="4108"/>
    <lineage>
        <taxon>Eukaryota</taxon>
        <taxon>Viridiplantae</taxon>
        <taxon>Streptophyta</taxon>
        <taxon>Embryophyta</taxon>
        <taxon>Tracheophyta</taxon>
        <taxon>Spermatophyta</taxon>
        <taxon>Magnoliopsida</taxon>
        <taxon>eudicotyledons</taxon>
        <taxon>Gunneridae</taxon>
        <taxon>Pentapetalae</taxon>
        <taxon>asterids</taxon>
        <taxon>lamiids</taxon>
        <taxon>Solanales</taxon>
        <taxon>Solanaceae</taxon>
        <taxon>Solanoideae</taxon>
        <taxon>Solaneae</taxon>
        <taxon>Solanum</taxon>
    </lineage>
</organism>
<dbReference type="PANTHER" id="PTHR33116:SF67">
    <property type="entry name" value="REVERSE TRANSCRIPTASE"/>
    <property type="match status" value="1"/>
</dbReference>
<evidence type="ECO:0000313" key="1">
    <source>
        <dbReference type="EMBL" id="JAP16232.1"/>
    </source>
</evidence>
<sequence>MSKWIEKLNHLAYAYDTIIFASAEEKTIELIMNVLKEYDDQFGQKINKDKSYFYMFNKASNALIRKMEEATGFVRGNFPIIYLGCPISHAEMKKAHLNDLTKKVQNKLQVWIGKLLSFGGKVVLIKHVLQSIPTCCQFLCHHCVIKDIQSIFARFLSNFKE</sequence>
<protein>
    <submittedName>
        <fullName evidence="1">Putative ovule protein</fullName>
    </submittedName>
</protein>
<dbReference type="EMBL" id="GEDG01024101">
    <property type="protein sequence ID" value="JAP16232.1"/>
    <property type="molecule type" value="Transcribed_RNA"/>
</dbReference>
<accession>A0A0V0H7K7</accession>
<reference evidence="1" key="1">
    <citation type="submission" date="2015-12" db="EMBL/GenBank/DDBJ databases">
        <title>Gene expression during late stages of embryo sac development: a critical building block for successful pollen-pistil interactions.</title>
        <authorList>
            <person name="Liu Y."/>
            <person name="Joly V."/>
            <person name="Sabar M."/>
            <person name="Matton D.P."/>
        </authorList>
    </citation>
    <scope>NUCLEOTIDE SEQUENCE</scope>
</reference>
<feature type="non-terminal residue" evidence="1">
    <location>
        <position position="161"/>
    </location>
</feature>
<dbReference type="PANTHER" id="PTHR33116">
    <property type="entry name" value="REVERSE TRANSCRIPTASE ZINC-BINDING DOMAIN-CONTAINING PROTEIN-RELATED-RELATED"/>
    <property type="match status" value="1"/>
</dbReference>
<name>A0A0V0H7K7_SOLCH</name>
<dbReference type="AlphaFoldDB" id="A0A0V0H7K7"/>
<proteinExistence type="predicted"/>